<dbReference type="Gene3D" id="1.10.1220.10">
    <property type="entry name" value="Met repressor-like"/>
    <property type="match status" value="1"/>
</dbReference>
<dbReference type="Proteomes" id="UP000706151">
    <property type="component" value="Unassembled WGS sequence"/>
</dbReference>
<sequence length="80" mass="9209">MVRTIISLPESDKRWLDEEAARQHRSMTEIVREAVAAMRRAQENPEEDFDALLAQTAGLWSAGDGLIWQQDLRKEWEANA</sequence>
<name>A0A935W463_9PROT</name>
<protein>
    <submittedName>
        <fullName evidence="2">Ribbon-helix-helix protein, CopG family</fullName>
    </submittedName>
</protein>
<dbReference type="EMBL" id="JADJOT010000006">
    <property type="protein sequence ID" value="MBK7953593.1"/>
    <property type="molecule type" value="Genomic_DNA"/>
</dbReference>
<dbReference type="InterPro" id="IPR013321">
    <property type="entry name" value="Arc_rbn_hlx_hlx"/>
</dbReference>
<gene>
    <name evidence="2" type="ORF">IPK02_06265</name>
</gene>
<organism evidence="2 3">
    <name type="scientific">Candidatus Accumulibacter affinis</name>
    <dbReference type="NCBI Taxonomy" id="2954384"/>
    <lineage>
        <taxon>Bacteria</taxon>
        <taxon>Pseudomonadati</taxon>
        <taxon>Pseudomonadota</taxon>
        <taxon>Betaproteobacteria</taxon>
        <taxon>Candidatus Accumulibacter</taxon>
    </lineage>
</organism>
<dbReference type="GO" id="GO:0006355">
    <property type="term" value="P:regulation of DNA-templated transcription"/>
    <property type="evidence" value="ECO:0007669"/>
    <property type="project" value="InterPro"/>
</dbReference>
<evidence type="ECO:0000313" key="3">
    <source>
        <dbReference type="Proteomes" id="UP000706151"/>
    </source>
</evidence>
<feature type="domain" description="Ribbon-helix-helix protein CopG" evidence="1">
    <location>
        <begin position="2"/>
        <end position="36"/>
    </location>
</feature>
<evidence type="ECO:0000259" key="1">
    <source>
        <dbReference type="Pfam" id="PF01402"/>
    </source>
</evidence>
<dbReference type="AlphaFoldDB" id="A0A935W463"/>
<evidence type="ECO:0000313" key="2">
    <source>
        <dbReference type="EMBL" id="MBK7953593.1"/>
    </source>
</evidence>
<accession>A0A935W463</accession>
<dbReference type="Pfam" id="PF01402">
    <property type="entry name" value="RHH_1"/>
    <property type="match status" value="1"/>
</dbReference>
<comment type="caution">
    <text evidence="2">The sequence shown here is derived from an EMBL/GenBank/DDBJ whole genome shotgun (WGS) entry which is preliminary data.</text>
</comment>
<proteinExistence type="predicted"/>
<dbReference type="InterPro" id="IPR002145">
    <property type="entry name" value="CopG"/>
</dbReference>
<reference evidence="2 3" key="1">
    <citation type="submission" date="2020-10" db="EMBL/GenBank/DDBJ databases">
        <title>Connecting structure to function with the recovery of over 1000 high-quality activated sludge metagenome-assembled genomes encoding full-length rRNA genes using long-read sequencing.</title>
        <authorList>
            <person name="Singleton C.M."/>
            <person name="Petriglieri F."/>
            <person name="Kristensen J.M."/>
            <person name="Kirkegaard R.H."/>
            <person name="Michaelsen T.Y."/>
            <person name="Andersen M.H."/>
            <person name="Karst S.M."/>
            <person name="Dueholm M.S."/>
            <person name="Nielsen P.H."/>
            <person name="Albertsen M."/>
        </authorList>
    </citation>
    <scope>NUCLEOTIDE SEQUENCE [LARGE SCALE GENOMIC DNA]</scope>
    <source>
        <strain evidence="2">Fred_18-Q3-R57-64_BAT3C.720</strain>
    </source>
</reference>